<keyword evidence="4" id="KW-1185">Reference proteome</keyword>
<sequence>MSATALTLYATRAGFGLPDTSPFVMKTEVQLTLAGVAYERVSTIPPQAPKGKLPYIDDHGEVVTDSTFIRAHLERRYGVDLDAGLDRNQRAQAWAIERMLEDHLYFAMVWFRWLDPENFAKGPAHFADAAPHEQRESLRRDLLARKQAELHAQGLGRHAPAEIAELGRRSIDALATLLGKQPWLMGERPSGVDATAFGMLACVITPFFDTPLRRAAEAHANLAAYVDRAMRRFYPAHAWRA</sequence>
<evidence type="ECO:0000259" key="2">
    <source>
        <dbReference type="Pfam" id="PF17172"/>
    </source>
</evidence>
<feature type="domain" description="Metaxin glutathione S-transferase" evidence="1">
    <location>
        <begin position="168"/>
        <end position="228"/>
    </location>
</feature>
<proteinExistence type="predicted"/>
<dbReference type="InterPro" id="IPR012336">
    <property type="entry name" value="Thioredoxin-like_fold"/>
</dbReference>
<dbReference type="PANTHER" id="PTHR12289:SF41">
    <property type="entry name" value="FAILED AXON CONNECTIONS-RELATED"/>
    <property type="match status" value="1"/>
</dbReference>
<dbReference type="EMBL" id="JBBBNY010000010">
    <property type="protein sequence ID" value="MEI7037652.1"/>
    <property type="molecule type" value="Genomic_DNA"/>
</dbReference>
<protein>
    <submittedName>
        <fullName evidence="3">Glutathione S-transferase family protein</fullName>
    </submittedName>
</protein>
<dbReference type="SUPFAM" id="SSF52833">
    <property type="entry name" value="Thioredoxin-like"/>
    <property type="match status" value="1"/>
</dbReference>
<dbReference type="SUPFAM" id="SSF47616">
    <property type="entry name" value="GST C-terminal domain-like"/>
    <property type="match status" value="1"/>
</dbReference>
<name>A0ABU8JF68_9GAMM</name>
<dbReference type="SFLD" id="SFLDS00019">
    <property type="entry name" value="Glutathione_Transferase_(cytos"/>
    <property type="match status" value="1"/>
</dbReference>
<organism evidence="3 4">
    <name type="scientific">Fulvimonas yonginensis</name>
    <dbReference type="NCBI Taxonomy" id="1495200"/>
    <lineage>
        <taxon>Bacteria</taxon>
        <taxon>Pseudomonadati</taxon>
        <taxon>Pseudomonadota</taxon>
        <taxon>Gammaproteobacteria</taxon>
        <taxon>Lysobacterales</taxon>
        <taxon>Rhodanobacteraceae</taxon>
        <taxon>Fulvimonas</taxon>
    </lineage>
</organism>
<dbReference type="InterPro" id="IPR040079">
    <property type="entry name" value="Glutathione_S-Trfase"/>
</dbReference>
<dbReference type="InterPro" id="IPR036249">
    <property type="entry name" value="Thioredoxin-like_sf"/>
</dbReference>
<evidence type="ECO:0000259" key="1">
    <source>
        <dbReference type="Pfam" id="PF17171"/>
    </source>
</evidence>
<dbReference type="Gene3D" id="3.40.30.10">
    <property type="entry name" value="Glutaredoxin"/>
    <property type="match status" value="1"/>
</dbReference>
<evidence type="ECO:0000313" key="3">
    <source>
        <dbReference type="EMBL" id="MEI7037652.1"/>
    </source>
</evidence>
<dbReference type="SFLD" id="SFLDG01200">
    <property type="entry name" value="SUF1.1"/>
    <property type="match status" value="1"/>
</dbReference>
<feature type="domain" description="Thioredoxin-like fold" evidence="2">
    <location>
        <begin position="22"/>
        <end position="118"/>
    </location>
</feature>
<gene>
    <name evidence="3" type="ORF">WAT24_12860</name>
</gene>
<dbReference type="RefSeq" id="WP_336808290.1">
    <property type="nucleotide sequence ID" value="NZ_JBBBNY010000010.1"/>
</dbReference>
<dbReference type="Proteomes" id="UP001381174">
    <property type="component" value="Unassembled WGS sequence"/>
</dbReference>
<dbReference type="CDD" id="cd03193">
    <property type="entry name" value="GST_C_Metaxin"/>
    <property type="match status" value="1"/>
</dbReference>
<dbReference type="Pfam" id="PF17172">
    <property type="entry name" value="GST_N_4"/>
    <property type="match status" value="1"/>
</dbReference>
<dbReference type="Pfam" id="PF17171">
    <property type="entry name" value="GST_C_6"/>
    <property type="match status" value="1"/>
</dbReference>
<comment type="caution">
    <text evidence="3">The sequence shown here is derived from an EMBL/GenBank/DDBJ whole genome shotgun (WGS) entry which is preliminary data.</text>
</comment>
<dbReference type="InterPro" id="IPR050931">
    <property type="entry name" value="Mito_Protein_Transport_Metaxin"/>
</dbReference>
<dbReference type="InterPro" id="IPR026928">
    <property type="entry name" value="FAX/IsoI-like"/>
</dbReference>
<dbReference type="Gene3D" id="1.20.1050.10">
    <property type="match status" value="1"/>
</dbReference>
<accession>A0ABU8JF68</accession>
<evidence type="ECO:0000313" key="4">
    <source>
        <dbReference type="Proteomes" id="UP001381174"/>
    </source>
</evidence>
<dbReference type="SFLD" id="SFLDG01180">
    <property type="entry name" value="SUF1"/>
    <property type="match status" value="1"/>
</dbReference>
<reference evidence="3 4" key="1">
    <citation type="journal article" date="2014" name="Int. J. Syst. Evol. Microbiol.">
        <title>Fulvimonas yonginensis sp. nov., isolated from greenhouse soil, and emended description of the genus Fulvimonas.</title>
        <authorList>
            <person name="Ahn J.H."/>
            <person name="Kim S.J."/>
            <person name="Weon H.Y."/>
            <person name="Hong S.B."/>
            <person name="Seok S.J."/>
            <person name="Kwon S.W."/>
        </authorList>
    </citation>
    <scope>NUCLEOTIDE SEQUENCE [LARGE SCALE GENOMIC DNA]</scope>
    <source>
        <strain evidence="3 4">KACC 16952</strain>
    </source>
</reference>
<dbReference type="PANTHER" id="PTHR12289">
    <property type="entry name" value="METAXIN RELATED"/>
    <property type="match status" value="1"/>
</dbReference>
<dbReference type="InterPro" id="IPR033468">
    <property type="entry name" value="Metaxin_GST"/>
</dbReference>
<dbReference type="InterPro" id="IPR036282">
    <property type="entry name" value="Glutathione-S-Trfase_C_sf"/>
</dbReference>